<evidence type="ECO:0000256" key="5">
    <source>
        <dbReference type="SAM" id="MobiDB-lite"/>
    </source>
</evidence>
<dbReference type="GeneID" id="762470"/>
<dbReference type="GO" id="GO:0005634">
    <property type="term" value="C:nucleus"/>
    <property type="evidence" value="ECO:0007669"/>
    <property type="project" value="InterPro"/>
</dbReference>
<feature type="compositionally biased region" description="Basic and acidic residues" evidence="5">
    <location>
        <begin position="97"/>
        <end position="158"/>
    </location>
</feature>
<dbReference type="OrthoDB" id="8123449at2759"/>
<dbReference type="Proteomes" id="UP000007110">
    <property type="component" value="Unassembled WGS sequence"/>
</dbReference>
<dbReference type="NCBIfam" id="TIGR01622">
    <property type="entry name" value="SF-CC1"/>
    <property type="match status" value="1"/>
</dbReference>
<dbReference type="InterPro" id="IPR029123">
    <property type="entry name" value="RBM39_linker"/>
</dbReference>
<feature type="compositionally biased region" description="Basic and acidic residues" evidence="5">
    <location>
        <begin position="191"/>
        <end position="201"/>
    </location>
</feature>
<dbReference type="SUPFAM" id="SSF54928">
    <property type="entry name" value="RNA-binding domain, RBD"/>
    <property type="match status" value="2"/>
</dbReference>
<organism evidence="7 8">
    <name type="scientific">Strongylocentrotus purpuratus</name>
    <name type="common">Purple sea urchin</name>
    <dbReference type="NCBI Taxonomy" id="7668"/>
    <lineage>
        <taxon>Eukaryota</taxon>
        <taxon>Metazoa</taxon>
        <taxon>Echinodermata</taxon>
        <taxon>Eleutherozoa</taxon>
        <taxon>Echinozoa</taxon>
        <taxon>Echinoidea</taxon>
        <taxon>Euechinoidea</taxon>
        <taxon>Echinacea</taxon>
        <taxon>Camarodonta</taxon>
        <taxon>Echinidea</taxon>
        <taxon>Strongylocentrotidae</taxon>
        <taxon>Strongylocentrotus</taxon>
    </lineage>
</organism>
<evidence type="ECO:0000313" key="7">
    <source>
        <dbReference type="EnsemblMetazoa" id="XP_001198098"/>
    </source>
</evidence>
<dbReference type="Pfam" id="PF15519">
    <property type="entry name" value="RBM39linker"/>
    <property type="match status" value="1"/>
</dbReference>
<dbReference type="Pfam" id="PF00076">
    <property type="entry name" value="RRM_1"/>
    <property type="match status" value="2"/>
</dbReference>
<dbReference type="CDD" id="cd12284">
    <property type="entry name" value="RRM2_RBM23_RBM39"/>
    <property type="match status" value="1"/>
</dbReference>
<dbReference type="InParanoid" id="A0A7M7G095"/>
<feature type="compositionally biased region" description="Low complexity" evidence="5">
    <location>
        <begin position="551"/>
        <end position="571"/>
    </location>
</feature>
<dbReference type="InterPro" id="IPR035979">
    <property type="entry name" value="RBD_domain_sf"/>
</dbReference>
<feature type="domain" description="RRM" evidence="6">
    <location>
        <begin position="328"/>
        <end position="406"/>
    </location>
</feature>
<dbReference type="InterPro" id="IPR000504">
    <property type="entry name" value="RRM_dom"/>
</dbReference>
<dbReference type="CDD" id="cd12285">
    <property type="entry name" value="RRM3_RBM39_like"/>
    <property type="match status" value="1"/>
</dbReference>
<dbReference type="PROSITE" id="PS50102">
    <property type="entry name" value="RRM"/>
    <property type="match status" value="2"/>
</dbReference>
<dbReference type="Gene3D" id="3.30.70.330">
    <property type="match status" value="3"/>
</dbReference>
<protein>
    <recommendedName>
        <fullName evidence="6">RRM domain-containing protein</fullName>
    </recommendedName>
</protein>
<evidence type="ECO:0000256" key="2">
    <source>
        <dbReference type="ARBA" id="ARBA00022737"/>
    </source>
</evidence>
<dbReference type="CDD" id="cd12283">
    <property type="entry name" value="RRM1_RBM39_like"/>
    <property type="match status" value="1"/>
</dbReference>
<evidence type="ECO:0000259" key="6">
    <source>
        <dbReference type="PROSITE" id="PS50102"/>
    </source>
</evidence>
<dbReference type="SMART" id="SM00360">
    <property type="entry name" value="RRM"/>
    <property type="match status" value="3"/>
</dbReference>
<feature type="compositionally biased region" description="Basic and acidic residues" evidence="5">
    <location>
        <begin position="208"/>
        <end position="228"/>
    </location>
</feature>
<reference evidence="7" key="2">
    <citation type="submission" date="2021-01" db="UniProtKB">
        <authorList>
            <consortium name="EnsemblMetazoa"/>
        </authorList>
    </citation>
    <scope>IDENTIFICATION</scope>
</reference>
<dbReference type="FunCoup" id="A0A7M7G095">
    <property type="interactions" value="2308"/>
</dbReference>
<dbReference type="RefSeq" id="XP_001198098.3">
    <property type="nucleotide sequence ID" value="XM_001198098.4"/>
</dbReference>
<dbReference type="PANTHER" id="PTHR48036">
    <property type="entry name" value="SPLICING FACTOR (PAD-1), PUTATIVE (AFU_ORTHOLOGUE AFUA_1G15810)-RELATED"/>
    <property type="match status" value="1"/>
</dbReference>
<keyword evidence="1" id="KW-0597">Phosphoprotein</keyword>
<feature type="compositionally biased region" description="Basic and acidic residues" evidence="5">
    <location>
        <begin position="41"/>
        <end position="57"/>
    </location>
</feature>
<dbReference type="GO" id="GO:1990446">
    <property type="term" value="F:U1 snRNP binding"/>
    <property type="evidence" value="ECO:0000318"/>
    <property type="project" value="GO_Central"/>
</dbReference>
<dbReference type="EnsemblMetazoa" id="XM_001198098">
    <property type="protein sequence ID" value="XP_001198098"/>
    <property type="gene ID" value="LOC762470"/>
</dbReference>
<feature type="region of interest" description="Disordered" evidence="5">
    <location>
        <begin position="542"/>
        <end position="572"/>
    </location>
</feature>
<reference evidence="8" key="1">
    <citation type="submission" date="2015-02" db="EMBL/GenBank/DDBJ databases">
        <title>Genome sequencing for Strongylocentrotus purpuratus.</title>
        <authorList>
            <person name="Murali S."/>
            <person name="Liu Y."/>
            <person name="Vee V."/>
            <person name="English A."/>
            <person name="Wang M."/>
            <person name="Skinner E."/>
            <person name="Han Y."/>
            <person name="Muzny D.M."/>
            <person name="Worley K.C."/>
            <person name="Gibbs R.A."/>
        </authorList>
    </citation>
    <scope>NUCLEOTIDE SEQUENCE</scope>
</reference>
<feature type="domain" description="RRM" evidence="6">
    <location>
        <begin position="231"/>
        <end position="308"/>
    </location>
</feature>
<evidence type="ECO:0000256" key="3">
    <source>
        <dbReference type="ARBA" id="ARBA00022884"/>
    </source>
</evidence>
<dbReference type="GO" id="GO:0006397">
    <property type="term" value="P:mRNA processing"/>
    <property type="evidence" value="ECO:0007669"/>
    <property type="project" value="InterPro"/>
</dbReference>
<dbReference type="FunFam" id="3.30.70.330:FF:000080">
    <property type="entry name" value="RNA-binding protein 39 isoform X1"/>
    <property type="match status" value="1"/>
</dbReference>
<evidence type="ECO:0000313" key="8">
    <source>
        <dbReference type="Proteomes" id="UP000007110"/>
    </source>
</evidence>
<dbReference type="InterPro" id="IPR006509">
    <property type="entry name" value="RBM39_SF"/>
</dbReference>
<dbReference type="OMA" id="DKYSAGH"/>
<name>A0A7M7G095_STRPU</name>
<dbReference type="KEGG" id="spu:762470"/>
<keyword evidence="2" id="KW-0677">Repeat</keyword>
<keyword evidence="8" id="KW-1185">Reference proteome</keyword>
<feature type="compositionally biased region" description="Basic and acidic residues" evidence="5">
    <location>
        <begin position="168"/>
        <end position="181"/>
    </location>
</feature>
<feature type="compositionally biased region" description="Basic and acidic residues" evidence="5">
    <location>
        <begin position="64"/>
        <end position="73"/>
    </location>
</feature>
<dbReference type="InterPro" id="IPR012677">
    <property type="entry name" value="Nucleotide-bd_a/b_plait_sf"/>
</dbReference>
<keyword evidence="3 4" id="KW-0694">RNA-binding</keyword>
<dbReference type="AlphaFoldDB" id="A0A7M7G095"/>
<feature type="region of interest" description="Disordered" evidence="5">
    <location>
        <begin position="41"/>
        <end position="228"/>
    </location>
</feature>
<dbReference type="GO" id="GO:0003723">
    <property type="term" value="F:RNA binding"/>
    <property type="evidence" value="ECO:0007669"/>
    <property type="project" value="UniProtKB-UniRule"/>
</dbReference>
<proteinExistence type="predicted"/>
<sequence>MIYIPGVISRSDLDVVVSGNKYKMTEDLDVEAMLEAPYMYKKEEAAPENGDKAKEVVVPEEEAPAPKKKEERRRSRSRSKGRKRSRSKSRERHRDRKDRDKGRDKDRERGRDSHRDRERDRGDRDHDRDRGDRRDRDGDRKDRDGDRKDRDRERERRRSPVRRRSRSRERYGGYRGGDRRGGGGGYRGGRGYRDREEDNYRSKRSRSKERNKDKEISPVRDDPDADTRDARTVFVMQLSQRAKERELKEFFSSVGKVRTVKIITDRNSRRSKGVGYVEYDVADSVPLALGLNNQKLLGVPIIVQPSHAEKNRSAGQNVTLQKVNSGPMRLYVGSLHYNITEAMLRGIFEPFGKIDNIQLMMDTDANRSKGYGFITFHDAEDAKRALDQLNGFELAGRPMKVNHVTERNEQGQQAPSFLDSEELDKRGITLNTTGRLQLMAKLAEGTGFQIPAAAAEALHPLSQVPGLGLPGLQGLQIIPNQPITLPPATMNLQESLQAAQLQAHHSAQALAAATASAAQTNLALGMGSIPDVLSGIPPLGPGLLPEPPQVQPQQVAQAPVAQAPAPAAAGPGPTGAGSTACFMLSNMFDPQAETMLGWETDIRDDVIEECNKHGGVLHIHVDKASPQGNVYVKCPTAQIAMAALNNLHNRWFAGKMITAAYMPVANYHAIFPQAASATMLLQPSTPRRV</sequence>
<evidence type="ECO:0000256" key="4">
    <source>
        <dbReference type="PROSITE-ProRule" id="PRU00176"/>
    </source>
</evidence>
<accession>A0A7M7G095</accession>
<evidence type="ECO:0000256" key="1">
    <source>
        <dbReference type="ARBA" id="ARBA00022553"/>
    </source>
</evidence>
<feature type="compositionally biased region" description="Basic residues" evidence="5">
    <location>
        <begin position="74"/>
        <end position="96"/>
    </location>
</feature>